<reference evidence="3" key="1">
    <citation type="submission" date="2021-07" db="EMBL/GenBank/DDBJ databases">
        <title>Zhongshania sp. CAU 1632 isolated from seawater.</title>
        <authorList>
            <person name="Kim W."/>
        </authorList>
    </citation>
    <scope>NUCLEOTIDE SEQUENCE</scope>
    <source>
        <strain evidence="3">CAU 1632</strain>
    </source>
</reference>
<dbReference type="NCBIfam" id="NF012229">
    <property type="entry name" value="bla_class_B_core"/>
    <property type="match status" value="1"/>
</dbReference>
<evidence type="ECO:0000259" key="2">
    <source>
        <dbReference type="SMART" id="SM00849"/>
    </source>
</evidence>
<dbReference type="InterPro" id="IPR001279">
    <property type="entry name" value="Metallo-B-lactamas"/>
</dbReference>
<dbReference type="RefSeq" id="WP_219044457.1">
    <property type="nucleotide sequence ID" value="NZ_JAHWDQ010000004.1"/>
</dbReference>
<feature type="domain" description="Metallo-beta-lactamase" evidence="2">
    <location>
        <begin position="69"/>
        <end position="258"/>
    </location>
</feature>
<dbReference type="Pfam" id="PF00753">
    <property type="entry name" value="Lactamase_B"/>
    <property type="match status" value="1"/>
</dbReference>
<dbReference type="InterPro" id="IPR050855">
    <property type="entry name" value="NDM-1-like"/>
</dbReference>
<sequence length="316" mass="34791">MKTVKQIFVAAIVLALAIPCFAELPSDVLLAKYKEKIKNTPKERFEHALSEPMDPVHIIGGIYYIGSTTVSSFVINTGEGLVLVDAGTPMMFDAIKHNIESLGFQLSDIKYIISSHAHWDHVGGLANMQKQTAAKVVALGLDAESIASGKDTSAVSFLGLNWDPVPIDRVIKDRDSFTLGDVTIHAYDTPGHTKGCTTWTTTIREGEKDYKVAFLGGTSVNAGVKLLNNPLYPNIAEDYKKTFAVLASLSPDVYLAQHPFFFNLSGKLEQRKANPAVNPFVDPDEWTMFIQNDELKFLRQLDDEWRALSASKAVSK</sequence>
<gene>
    <name evidence="3" type="primary">bla</name>
    <name evidence="3" type="ORF">KXJ70_15600</name>
</gene>
<dbReference type="EMBL" id="JAHWDQ010000004">
    <property type="protein sequence ID" value="MBW2942220.1"/>
    <property type="molecule type" value="Genomic_DNA"/>
</dbReference>
<keyword evidence="1" id="KW-0732">Signal</keyword>
<dbReference type="Proteomes" id="UP001166291">
    <property type="component" value="Unassembled WGS sequence"/>
</dbReference>
<keyword evidence="4" id="KW-1185">Reference proteome</keyword>
<accession>A0ABS6VX09</accession>
<dbReference type="NCBIfam" id="NF033105">
    <property type="entry name" value="bla_subclass_B3"/>
    <property type="match status" value="1"/>
</dbReference>
<dbReference type="PANTHER" id="PTHR42951:SF17">
    <property type="entry name" value="METALLO-BETA-LACTAMASE DOMAIN-CONTAINING PROTEIN"/>
    <property type="match status" value="1"/>
</dbReference>
<feature type="chain" id="PRO_5047016456" evidence="1">
    <location>
        <begin position="23"/>
        <end position="316"/>
    </location>
</feature>
<organism evidence="3 4">
    <name type="scientific">Zhongshania aquimaris</name>
    <dbReference type="NCBI Taxonomy" id="2857107"/>
    <lineage>
        <taxon>Bacteria</taxon>
        <taxon>Pseudomonadati</taxon>
        <taxon>Pseudomonadota</taxon>
        <taxon>Gammaproteobacteria</taxon>
        <taxon>Cellvibrionales</taxon>
        <taxon>Spongiibacteraceae</taxon>
        <taxon>Zhongshania</taxon>
    </lineage>
</organism>
<name>A0ABS6VX09_9GAMM</name>
<evidence type="ECO:0000313" key="3">
    <source>
        <dbReference type="EMBL" id="MBW2942220.1"/>
    </source>
</evidence>
<evidence type="ECO:0000313" key="4">
    <source>
        <dbReference type="Proteomes" id="UP001166291"/>
    </source>
</evidence>
<dbReference type="SMART" id="SM00849">
    <property type="entry name" value="Lactamase_B"/>
    <property type="match status" value="1"/>
</dbReference>
<feature type="signal peptide" evidence="1">
    <location>
        <begin position="1"/>
        <end position="22"/>
    </location>
</feature>
<proteinExistence type="predicted"/>
<protein>
    <submittedName>
        <fullName evidence="3">Subclass B3 metallo-beta-lactamase</fullName>
    </submittedName>
</protein>
<comment type="caution">
    <text evidence="3">The sequence shown here is derived from an EMBL/GenBank/DDBJ whole genome shotgun (WGS) entry which is preliminary data.</text>
</comment>
<dbReference type="PANTHER" id="PTHR42951">
    <property type="entry name" value="METALLO-BETA-LACTAMASE DOMAIN-CONTAINING"/>
    <property type="match status" value="1"/>
</dbReference>
<evidence type="ECO:0000256" key="1">
    <source>
        <dbReference type="SAM" id="SignalP"/>
    </source>
</evidence>